<evidence type="ECO:0000259" key="6">
    <source>
        <dbReference type="Pfam" id="PF00460"/>
    </source>
</evidence>
<evidence type="ECO:0000256" key="2">
    <source>
        <dbReference type="ARBA" id="ARBA00009677"/>
    </source>
</evidence>
<dbReference type="InterPro" id="IPR037925">
    <property type="entry name" value="FlgE/F/G-like"/>
</dbReference>
<keyword evidence="10" id="KW-0282">Flagellum</keyword>
<feature type="domain" description="Flagellar hook protein FlgE/F/G-like D1" evidence="9">
    <location>
        <begin position="95"/>
        <end position="152"/>
    </location>
</feature>
<comment type="similarity">
    <text evidence="2 5">Belongs to the flagella basal body rod proteins family.</text>
</comment>
<evidence type="ECO:0000256" key="3">
    <source>
        <dbReference type="ARBA" id="ARBA00019015"/>
    </source>
</evidence>
<dbReference type="InterPro" id="IPR010930">
    <property type="entry name" value="Flg_bb/hook_C_dom"/>
</dbReference>
<dbReference type="PANTHER" id="PTHR30435:SF1">
    <property type="entry name" value="FLAGELLAR HOOK PROTEIN FLGE"/>
    <property type="match status" value="1"/>
</dbReference>
<dbReference type="Proteomes" id="UP000619260">
    <property type="component" value="Unassembled WGS sequence"/>
</dbReference>
<organism evidence="10 11">
    <name type="scientific">Virgisporangium aliadipatigenens</name>
    <dbReference type="NCBI Taxonomy" id="741659"/>
    <lineage>
        <taxon>Bacteria</taxon>
        <taxon>Bacillati</taxon>
        <taxon>Actinomycetota</taxon>
        <taxon>Actinomycetes</taxon>
        <taxon>Micromonosporales</taxon>
        <taxon>Micromonosporaceae</taxon>
        <taxon>Virgisporangium</taxon>
    </lineage>
</organism>
<dbReference type="GO" id="GO:0009424">
    <property type="term" value="C:bacterial-type flagellum hook"/>
    <property type="evidence" value="ECO:0007669"/>
    <property type="project" value="TreeGrafter"/>
</dbReference>
<feature type="domain" description="Flagellar hook protein FlgE D2" evidence="8">
    <location>
        <begin position="174"/>
        <end position="310"/>
    </location>
</feature>
<dbReference type="PANTHER" id="PTHR30435">
    <property type="entry name" value="FLAGELLAR PROTEIN"/>
    <property type="match status" value="1"/>
</dbReference>
<dbReference type="InterPro" id="IPR001444">
    <property type="entry name" value="Flag_bb_rod_N"/>
</dbReference>
<evidence type="ECO:0000313" key="10">
    <source>
        <dbReference type="EMBL" id="GIJ48665.1"/>
    </source>
</evidence>
<evidence type="ECO:0000256" key="5">
    <source>
        <dbReference type="RuleBase" id="RU362116"/>
    </source>
</evidence>
<reference evidence="10" key="1">
    <citation type="submission" date="2021-01" db="EMBL/GenBank/DDBJ databases">
        <title>Whole genome shotgun sequence of Virgisporangium aliadipatigenens NBRC 105644.</title>
        <authorList>
            <person name="Komaki H."/>
            <person name="Tamura T."/>
        </authorList>
    </citation>
    <scope>NUCLEOTIDE SEQUENCE</scope>
    <source>
        <strain evidence="10">NBRC 105644</strain>
    </source>
</reference>
<dbReference type="InterPro" id="IPR053967">
    <property type="entry name" value="LlgE_F_G-like_D1"/>
</dbReference>
<evidence type="ECO:0000259" key="7">
    <source>
        <dbReference type="Pfam" id="PF06429"/>
    </source>
</evidence>
<keyword evidence="10" id="KW-0969">Cilium</keyword>
<dbReference type="Pfam" id="PF00460">
    <property type="entry name" value="Flg_bb_rod"/>
    <property type="match status" value="1"/>
</dbReference>
<keyword evidence="10" id="KW-0966">Cell projection</keyword>
<dbReference type="InterPro" id="IPR020013">
    <property type="entry name" value="Flagellar_FlgE/F/G"/>
</dbReference>
<protein>
    <recommendedName>
        <fullName evidence="3 5">Flagellar hook protein FlgE</fullName>
    </recommendedName>
</protein>
<proteinExistence type="inferred from homology"/>
<evidence type="ECO:0000259" key="8">
    <source>
        <dbReference type="Pfam" id="PF07559"/>
    </source>
</evidence>
<dbReference type="EMBL" id="BOPF01000022">
    <property type="protein sequence ID" value="GIJ48665.1"/>
    <property type="molecule type" value="Genomic_DNA"/>
</dbReference>
<evidence type="ECO:0000256" key="4">
    <source>
        <dbReference type="ARBA" id="ARBA00023143"/>
    </source>
</evidence>
<sequence>MLRSLFTGISGLRTHQQMMDVTGNNIANVNTTGFKSSTAVFQDTLSQMVTGSSAPQAGLGGTNPAQVGLGVQLGGITTNFLQGSAQVTGKNTDLMISGDGFFVVDNKGVQMYTRAGAFSFDADGRLVNPSGMVAQGWAAVNGVVDTRTIPDDVQLPISTLFPPAETNSASFTGNLPSDAVPTPANPSALTGTVQTTRSIKAYTPDGTELTLAVTFTRDFARASVTAPWLPVAPDGWDVSITDGFNTTAATTLMTFNPNGTLIGPSIINLTGRDSNGPAAGGAAWSDIAVDLSQITSFAGQNTVAPEGQNGSAMGSLSAFSISKDGQVIGVFSNGLKQPLAQLTMASFNNPAGLEKVGESVYRNTNNSGEPQLGTAGTGGRGFLQSQTLEMSNVDLGQEFTNMIVAQRGFQANSKVISTSDELLQELVNMKR</sequence>
<gene>
    <name evidence="10" type="primary">flgE</name>
    <name evidence="10" type="ORF">Val02_55510</name>
</gene>
<dbReference type="InterPro" id="IPR037058">
    <property type="entry name" value="Falgellar_hook_FlgE_sf"/>
</dbReference>
<dbReference type="Pfam" id="PF22692">
    <property type="entry name" value="LlgE_F_G_D1"/>
    <property type="match status" value="1"/>
</dbReference>
<feature type="domain" description="Flagellar basal body rod protein N-terminal" evidence="6">
    <location>
        <begin position="7"/>
        <end position="35"/>
    </location>
</feature>
<dbReference type="Pfam" id="PF07559">
    <property type="entry name" value="FlgE_D2"/>
    <property type="match status" value="1"/>
</dbReference>
<dbReference type="RefSeq" id="WP_203902151.1">
    <property type="nucleotide sequence ID" value="NZ_BOPF01000022.1"/>
</dbReference>
<keyword evidence="11" id="KW-1185">Reference proteome</keyword>
<dbReference type="Gene3D" id="2.60.98.20">
    <property type="entry name" value="Flagellar hook protein FlgE"/>
    <property type="match status" value="1"/>
</dbReference>
<feature type="domain" description="Flagellar basal-body/hook protein C-terminal" evidence="7">
    <location>
        <begin position="384"/>
        <end position="429"/>
    </location>
</feature>
<dbReference type="AlphaFoldDB" id="A0A8J3YRQ6"/>
<evidence type="ECO:0000256" key="1">
    <source>
        <dbReference type="ARBA" id="ARBA00004117"/>
    </source>
</evidence>
<comment type="function">
    <text evidence="5">A flexible structure which links the flagellar filament to the drive apparatus in the basal body.</text>
</comment>
<accession>A0A8J3YRQ6</accession>
<name>A0A8J3YRQ6_9ACTN</name>
<comment type="subcellular location">
    <subcellularLocation>
        <location evidence="1 5">Bacterial flagellum basal body</location>
    </subcellularLocation>
</comment>
<dbReference type="InterPro" id="IPR011491">
    <property type="entry name" value="FlgE_D2"/>
</dbReference>
<keyword evidence="4 5" id="KW-0975">Bacterial flagellum</keyword>
<dbReference type="SUPFAM" id="SSF117143">
    <property type="entry name" value="Flagellar hook protein flgE"/>
    <property type="match status" value="1"/>
</dbReference>
<evidence type="ECO:0000259" key="9">
    <source>
        <dbReference type="Pfam" id="PF22692"/>
    </source>
</evidence>
<dbReference type="NCBIfam" id="TIGR03506">
    <property type="entry name" value="FlgEFG_subfam"/>
    <property type="match status" value="1"/>
</dbReference>
<comment type="caution">
    <text evidence="10">The sequence shown here is derived from an EMBL/GenBank/DDBJ whole genome shotgun (WGS) entry which is preliminary data.</text>
</comment>
<dbReference type="GO" id="GO:0071978">
    <property type="term" value="P:bacterial-type flagellum-dependent swarming motility"/>
    <property type="evidence" value="ECO:0007669"/>
    <property type="project" value="TreeGrafter"/>
</dbReference>
<evidence type="ECO:0000313" key="11">
    <source>
        <dbReference type="Proteomes" id="UP000619260"/>
    </source>
</evidence>
<dbReference type="GO" id="GO:0009425">
    <property type="term" value="C:bacterial-type flagellum basal body"/>
    <property type="evidence" value="ECO:0007669"/>
    <property type="project" value="UniProtKB-SubCell"/>
</dbReference>
<dbReference type="GO" id="GO:0005829">
    <property type="term" value="C:cytosol"/>
    <property type="evidence" value="ECO:0007669"/>
    <property type="project" value="TreeGrafter"/>
</dbReference>
<dbReference type="Pfam" id="PF06429">
    <property type="entry name" value="Flg_bbr_C"/>
    <property type="match status" value="1"/>
</dbReference>